<name>A0A1Y2FMD5_9FUNG</name>
<gene>
    <name evidence="1" type="ORF">LY90DRAFT_499064</name>
</gene>
<evidence type="ECO:0000313" key="2">
    <source>
        <dbReference type="Proteomes" id="UP000193920"/>
    </source>
</evidence>
<comment type="caution">
    <text evidence="1">The sequence shown here is derived from an EMBL/GenBank/DDBJ whole genome shotgun (WGS) entry which is preliminary data.</text>
</comment>
<organism evidence="1 2">
    <name type="scientific">Neocallimastix californiae</name>
    <dbReference type="NCBI Taxonomy" id="1754190"/>
    <lineage>
        <taxon>Eukaryota</taxon>
        <taxon>Fungi</taxon>
        <taxon>Fungi incertae sedis</taxon>
        <taxon>Chytridiomycota</taxon>
        <taxon>Chytridiomycota incertae sedis</taxon>
        <taxon>Neocallimastigomycetes</taxon>
        <taxon>Neocallimastigales</taxon>
        <taxon>Neocallimastigaceae</taxon>
        <taxon>Neocallimastix</taxon>
    </lineage>
</organism>
<proteinExistence type="predicted"/>
<dbReference type="Proteomes" id="UP000193920">
    <property type="component" value="Unassembled WGS sequence"/>
</dbReference>
<evidence type="ECO:0000313" key="1">
    <source>
        <dbReference type="EMBL" id="ORY85141.1"/>
    </source>
</evidence>
<keyword evidence="2" id="KW-1185">Reference proteome</keyword>
<reference evidence="1 2" key="1">
    <citation type="submission" date="2016-08" db="EMBL/GenBank/DDBJ databases">
        <title>A Parts List for Fungal Cellulosomes Revealed by Comparative Genomics.</title>
        <authorList>
            <consortium name="DOE Joint Genome Institute"/>
            <person name="Haitjema C.H."/>
            <person name="Gilmore S.P."/>
            <person name="Henske J.K."/>
            <person name="Solomon K.V."/>
            <person name="De Groot R."/>
            <person name="Kuo A."/>
            <person name="Mondo S.J."/>
            <person name="Salamov A.A."/>
            <person name="Labutti K."/>
            <person name="Zhao Z."/>
            <person name="Chiniquy J."/>
            <person name="Barry K."/>
            <person name="Brewer H.M."/>
            <person name="Purvine S.O."/>
            <person name="Wright A.T."/>
            <person name="Boxma B."/>
            <person name="Van Alen T."/>
            <person name="Hackstein J.H."/>
            <person name="Baker S.E."/>
            <person name="Grigoriev I.V."/>
            <person name="O'Malley M.A."/>
        </authorList>
    </citation>
    <scope>NUCLEOTIDE SEQUENCE [LARGE SCALE GENOMIC DNA]</scope>
    <source>
        <strain evidence="1 2">G1</strain>
    </source>
</reference>
<dbReference type="EMBL" id="MCOG01000004">
    <property type="protein sequence ID" value="ORY85141.1"/>
    <property type="molecule type" value="Genomic_DNA"/>
</dbReference>
<dbReference type="AlphaFoldDB" id="A0A1Y2FMD5"/>
<accession>A0A1Y2FMD5</accession>
<protein>
    <submittedName>
        <fullName evidence="1">Uncharacterized protein</fullName>
    </submittedName>
</protein>
<sequence>MISPNISSALEISYNEMKIENIKSREIIAHYHFFIFLLVIDDKEHVITSAEENKYSKTVLYKYFPINFSCNFISSKVEASTHNLSAKSLTLLAANLTSTTVSAESIDTFFSLNSLLTCSGLSFYNY</sequence>